<accession>A0A813IDK9</accession>
<dbReference type="EMBL" id="CAJNNW010007333">
    <property type="protein sequence ID" value="CAE8649177.1"/>
    <property type="molecule type" value="Genomic_DNA"/>
</dbReference>
<evidence type="ECO:0000313" key="2">
    <source>
        <dbReference type="Proteomes" id="UP000626109"/>
    </source>
</evidence>
<comment type="caution">
    <text evidence="1">The sequence shown here is derived from an EMBL/GenBank/DDBJ whole genome shotgun (WGS) entry which is preliminary data.</text>
</comment>
<dbReference type="AlphaFoldDB" id="A0A813IDK9"/>
<dbReference type="Proteomes" id="UP000626109">
    <property type="component" value="Unassembled WGS sequence"/>
</dbReference>
<gene>
    <name evidence="1" type="ORF">PGLA2088_LOCUS7196</name>
</gene>
<organism evidence="1 2">
    <name type="scientific">Polarella glacialis</name>
    <name type="common">Dinoflagellate</name>
    <dbReference type="NCBI Taxonomy" id="89957"/>
    <lineage>
        <taxon>Eukaryota</taxon>
        <taxon>Sar</taxon>
        <taxon>Alveolata</taxon>
        <taxon>Dinophyceae</taxon>
        <taxon>Suessiales</taxon>
        <taxon>Suessiaceae</taxon>
        <taxon>Polarella</taxon>
    </lineage>
</organism>
<evidence type="ECO:0000313" key="1">
    <source>
        <dbReference type="EMBL" id="CAE8649177.1"/>
    </source>
</evidence>
<proteinExistence type="predicted"/>
<name>A0A813IDK9_POLGL</name>
<sequence length="127" mass="14326">ATILRNPQRREFVSKRILFHHVLELSRTSRQARNCPPVCVGFKAETVVSLSRGRSCVSSKLSLERPLKLIQAQQPLSDLQRRVLAALMPMFCLPYARSALPSGTKDWIIGFLLAWGKVAAFKLKVPR</sequence>
<reference evidence="1" key="1">
    <citation type="submission" date="2021-02" db="EMBL/GenBank/DDBJ databases">
        <authorList>
            <person name="Dougan E. K."/>
            <person name="Rhodes N."/>
            <person name="Thang M."/>
            <person name="Chan C."/>
        </authorList>
    </citation>
    <scope>NUCLEOTIDE SEQUENCE</scope>
</reference>
<feature type="non-terminal residue" evidence="1">
    <location>
        <position position="1"/>
    </location>
</feature>
<protein>
    <submittedName>
        <fullName evidence="1">Uncharacterized protein</fullName>
    </submittedName>
</protein>